<dbReference type="PROSITE" id="PS51257">
    <property type="entry name" value="PROKAR_LIPOPROTEIN"/>
    <property type="match status" value="1"/>
</dbReference>
<keyword evidence="1 3" id="KW-0732">Signal</keyword>
<dbReference type="EMBL" id="BAABZQ010000001">
    <property type="protein sequence ID" value="GAA6502476.1"/>
    <property type="molecule type" value="Genomic_DNA"/>
</dbReference>
<evidence type="ECO:0000256" key="2">
    <source>
        <dbReference type="SAM" id="MobiDB-lite"/>
    </source>
</evidence>
<feature type="chain" id="PRO_5045044997" description="Extracellular solute-binding protein" evidence="3">
    <location>
        <begin position="27"/>
        <end position="595"/>
    </location>
</feature>
<sequence length="595" mass="66592">MKRKSLKKQMAAVLAGTMMLSLTACGGSSDSEAASKTGKDTADKGAKEEYNIGEIGTTTSDEVPTITFYPKDANLTSGMVDGFKGEYFAKRGFNVEVWAYSEEKTNAIMASGELPDIMVIPTDNLDAMIQSGMLLNLDDYLDQMPHVQSFEGLDVALNYVRKFRSNDTGSVYCMPLNVGGKTSRYQLDDSTDRRGVKLQWEAYEKAGCPEIKDMDGLLDAAQAMMEAMPQADDGNGMYGTVLNSGSDEDYWACMNGWYQYQGYEVTELPYLLEANMAEGTVSPILTKDSKYYEGLKWYNKAYKRGLIDPESISNDRATQKPKVDNGYAMVPSGFLPGWATNYMPYLIPGTKIYFNYENTYGLYDYVIGVNAKTENLEACLNFIDMMSDPDAYLWLRSGPAGEIWDVDENGVATFTEKGMNFAKEKKSGDMTGYKLDSGEELTLWNTPWIVNEGGVPTTYTDENGEKRPGITTAWKEMQELVANDEVHTSWKEVSGYESWADWLKAENALVEESDLTNVELFESMPDDVMRLTIDSISDKVTTASWKMVYAETDEEFDKLWDQMVSDCEGLGAQELIEWKLADIENAKKVRDSLEK</sequence>
<organism evidence="4 5">
    <name type="scientific">Blautia parvula</name>
    <dbReference type="NCBI Taxonomy" id="2877527"/>
    <lineage>
        <taxon>Bacteria</taxon>
        <taxon>Bacillati</taxon>
        <taxon>Bacillota</taxon>
        <taxon>Clostridia</taxon>
        <taxon>Lachnospirales</taxon>
        <taxon>Lachnospiraceae</taxon>
        <taxon>Blautia</taxon>
    </lineage>
</organism>
<feature type="region of interest" description="Disordered" evidence="2">
    <location>
        <begin position="26"/>
        <end position="53"/>
    </location>
</feature>
<dbReference type="InterPro" id="IPR050490">
    <property type="entry name" value="Bact_solute-bd_prot1"/>
</dbReference>
<gene>
    <name evidence="4" type="ORF">K340107D12_52920</name>
</gene>
<dbReference type="Proteomes" id="UP001600941">
    <property type="component" value="Unassembled WGS sequence"/>
</dbReference>
<dbReference type="PANTHER" id="PTHR43649:SF33">
    <property type="entry name" value="POLYGALACTURONAN_RHAMNOGALACTURONAN-BINDING PROTEIN YTCQ"/>
    <property type="match status" value="1"/>
</dbReference>
<keyword evidence="5" id="KW-1185">Reference proteome</keyword>
<accession>A0ABQ0C126</accession>
<dbReference type="RefSeq" id="WP_227211375.1">
    <property type="nucleotide sequence ID" value="NZ_BAABZQ010000001.1"/>
</dbReference>
<dbReference type="PANTHER" id="PTHR43649">
    <property type="entry name" value="ARABINOSE-BINDING PROTEIN-RELATED"/>
    <property type="match status" value="1"/>
</dbReference>
<dbReference type="SUPFAM" id="SSF53850">
    <property type="entry name" value="Periplasmic binding protein-like II"/>
    <property type="match status" value="1"/>
</dbReference>
<protein>
    <recommendedName>
        <fullName evidence="6">Extracellular solute-binding protein</fullName>
    </recommendedName>
</protein>
<feature type="compositionally biased region" description="Basic and acidic residues" evidence="2">
    <location>
        <begin position="37"/>
        <end position="50"/>
    </location>
</feature>
<evidence type="ECO:0008006" key="6">
    <source>
        <dbReference type="Google" id="ProtNLM"/>
    </source>
</evidence>
<evidence type="ECO:0000313" key="4">
    <source>
        <dbReference type="EMBL" id="GAA6502476.1"/>
    </source>
</evidence>
<feature type="signal peptide" evidence="3">
    <location>
        <begin position="1"/>
        <end position="26"/>
    </location>
</feature>
<evidence type="ECO:0000256" key="3">
    <source>
        <dbReference type="SAM" id="SignalP"/>
    </source>
</evidence>
<reference evidence="4 5" key="1">
    <citation type="submission" date="2024-04" db="EMBL/GenBank/DDBJ databases">
        <title>Defined microbial consortia suppress multidrug-resistant proinflammatory Enterobacteriaceae via ecological control.</title>
        <authorList>
            <person name="Furuichi M."/>
            <person name="Kawaguchi T."/>
            <person name="Pust M."/>
            <person name="Yasuma K."/>
            <person name="Plichta D."/>
            <person name="Hasegawa N."/>
            <person name="Ohya T."/>
            <person name="Bhattarai S."/>
            <person name="Sasajima S."/>
            <person name="Aoto Y."/>
            <person name="Tuganbaev T."/>
            <person name="Yaginuma M."/>
            <person name="Ueda M."/>
            <person name="Okahashi N."/>
            <person name="Amafuji K."/>
            <person name="Kiridooshi Y."/>
            <person name="Sugita K."/>
            <person name="Strazar M."/>
            <person name="Skelly A."/>
            <person name="Suda W."/>
            <person name="Hattori M."/>
            <person name="Nakamoto N."/>
            <person name="Caballero S."/>
            <person name="Norman J."/>
            <person name="Olle B."/>
            <person name="Tanoue T."/>
            <person name="Arita M."/>
            <person name="Bucci V."/>
            <person name="Atarashi K."/>
            <person name="Xavier R."/>
            <person name="Honda K."/>
        </authorList>
    </citation>
    <scope>NUCLEOTIDE SEQUENCE [LARGE SCALE GENOMIC DNA]</scope>
    <source>
        <strain evidence="5">k34-0107-D12</strain>
    </source>
</reference>
<name>A0ABQ0C126_9FIRM</name>
<evidence type="ECO:0000313" key="5">
    <source>
        <dbReference type="Proteomes" id="UP001600941"/>
    </source>
</evidence>
<evidence type="ECO:0000256" key="1">
    <source>
        <dbReference type="ARBA" id="ARBA00022729"/>
    </source>
</evidence>
<dbReference type="Gene3D" id="3.40.190.10">
    <property type="entry name" value="Periplasmic binding protein-like II"/>
    <property type="match status" value="2"/>
</dbReference>
<proteinExistence type="predicted"/>
<comment type="caution">
    <text evidence="4">The sequence shown here is derived from an EMBL/GenBank/DDBJ whole genome shotgun (WGS) entry which is preliminary data.</text>
</comment>